<dbReference type="InterPro" id="IPR001584">
    <property type="entry name" value="Integrase_cat-core"/>
</dbReference>
<dbReference type="GeneID" id="102806053"/>
<reference evidence="3" key="1">
    <citation type="submission" date="2025-08" db="UniProtKB">
        <authorList>
            <consortium name="RefSeq"/>
        </authorList>
    </citation>
    <scope>IDENTIFICATION</scope>
    <source>
        <tissue evidence="3">Testes</tissue>
    </source>
</reference>
<dbReference type="InterPro" id="IPR040676">
    <property type="entry name" value="DUF5641"/>
</dbReference>
<dbReference type="InterPro" id="IPR041588">
    <property type="entry name" value="Integrase_H2C2"/>
</dbReference>
<dbReference type="PROSITE" id="PS50994">
    <property type="entry name" value="INTEGRASE"/>
    <property type="match status" value="1"/>
</dbReference>
<evidence type="ECO:0000259" key="1">
    <source>
        <dbReference type="PROSITE" id="PS50994"/>
    </source>
</evidence>
<feature type="domain" description="Integrase catalytic" evidence="1">
    <location>
        <begin position="226"/>
        <end position="414"/>
    </location>
</feature>
<accession>A0ABM0MF16</accession>
<dbReference type="Pfam" id="PF18701">
    <property type="entry name" value="DUF5641"/>
    <property type="match status" value="1"/>
</dbReference>
<dbReference type="RefSeq" id="XP_006818607.1">
    <property type="nucleotide sequence ID" value="XM_006818544.1"/>
</dbReference>
<dbReference type="PANTHER" id="PTHR47331:SF1">
    <property type="entry name" value="GAG-LIKE PROTEIN"/>
    <property type="match status" value="1"/>
</dbReference>
<dbReference type="Proteomes" id="UP000694865">
    <property type="component" value="Unplaced"/>
</dbReference>
<protein>
    <submittedName>
        <fullName evidence="3">Uncharacterized protein LOC102806053</fullName>
    </submittedName>
</protein>
<dbReference type="PANTHER" id="PTHR47331">
    <property type="entry name" value="PHD-TYPE DOMAIN-CONTAINING PROTEIN"/>
    <property type="match status" value="1"/>
</dbReference>
<evidence type="ECO:0000313" key="2">
    <source>
        <dbReference type="Proteomes" id="UP000694865"/>
    </source>
</evidence>
<evidence type="ECO:0000313" key="3">
    <source>
        <dbReference type="RefSeq" id="XP_006818607.1"/>
    </source>
</evidence>
<organism evidence="2 3">
    <name type="scientific">Saccoglossus kowalevskii</name>
    <name type="common">Acorn worm</name>
    <dbReference type="NCBI Taxonomy" id="10224"/>
    <lineage>
        <taxon>Eukaryota</taxon>
        <taxon>Metazoa</taxon>
        <taxon>Hemichordata</taxon>
        <taxon>Enteropneusta</taxon>
        <taxon>Harrimaniidae</taxon>
        <taxon>Saccoglossus</taxon>
    </lineage>
</organism>
<dbReference type="Gene3D" id="1.10.340.70">
    <property type="match status" value="1"/>
</dbReference>
<dbReference type="Pfam" id="PF17921">
    <property type="entry name" value="Integrase_H2C2"/>
    <property type="match status" value="1"/>
</dbReference>
<dbReference type="SUPFAM" id="SSF53098">
    <property type="entry name" value="Ribonuclease H-like"/>
    <property type="match status" value="1"/>
</dbReference>
<dbReference type="InterPro" id="IPR036397">
    <property type="entry name" value="RNaseH_sf"/>
</dbReference>
<sequence>MDRLLSYASSWEELKEIVGWILIGIKNLQSWVSERKSLEESLRQGGTNKGKISGEERMKELKLKARSQSKEKLKHEVLPVDTMELAERAVIRYVQQQHFSREIIALQKDQVVSKSSKLCKLNPVMSGGLLRIGGRLGKAELLYDVKHPVVLPKESPVSNLILQQIHKDVGHMGRNLMLATLRQRYWIRQANAAARQIISKCVICRHYRAKTGEQMMADLPRERLTADEPPFTNTGVDYFGPIFVKRCRPIIKRYGVLFTCLNIRAIHIEVAQSLDTDSCINAVRKFIARRGGAKVLRSDNGTNFIGAERELRQAINDWNHTKIEQAVRQKNIIWQFNPPSASHFGGVWERQIRTIRKILFSLLKEQTIHLDDEALHMLFCEIEDIVNSRPITKVSVDPNDLLALTPNHLLKLQTDQRMSPGVFNETDNYGQRRWKQVQYLANIFWRRWTREYLPMLQERQKWMKPQRNLKIGDIVLIVDGKQPRNSWPLAKVIEIMRDYKGLVRVVKVKTRFNTFVRPVDKLCMILEADDS</sequence>
<dbReference type="Gene3D" id="3.30.420.10">
    <property type="entry name" value="Ribonuclease H-like superfamily/Ribonuclease H"/>
    <property type="match status" value="1"/>
</dbReference>
<dbReference type="InterPro" id="IPR012337">
    <property type="entry name" value="RNaseH-like_sf"/>
</dbReference>
<gene>
    <name evidence="3" type="primary">LOC102806053</name>
</gene>
<keyword evidence="2" id="KW-1185">Reference proteome</keyword>
<proteinExistence type="predicted"/>
<name>A0ABM0MF16_SACKO</name>